<comment type="caution">
    <text evidence="2">The sequence shown here is derived from an EMBL/GenBank/DDBJ whole genome shotgun (WGS) entry which is preliminary data.</text>
</comment>
<dbReference type="Proteomes" id="UP001201812">
    <property type="component" value="Unassembled WGS sequence"/>
</dbReference>
<feature type="region of interest" description="Disordered" evidence="1">
    <location>
        <begin position="1"/>
        <end position="43"/>
    </location>
</feature>
<evidence type="ECO:0000256" key="1">
    <source>
        <dbReference type="SAM" id="MobiDB-lite"/>
    </source>
</evidence>
<protein>
    <submittedName>
        <fullName evidence="2">Uncharacterized protein</fullName>
    </submittedName>
</protein>
<proteinExistence type="predicted"/>
<accession>A0AAD4QRC3</accession>
<keyword evidence="3" id="KW-1185">Reference proteome</keyword>
<gene>
    <name evidence="2" type="ORF">DdX_21523</name>
</gene>
<reference evidence="2" key="1">
    <citation type="submission" date="2022-01" db="EMBL/GenBank/DDBJ databases">
        <title>Genome Sequence Resource for Two Populations of Ditylenchus destructor, the Migratory Endoparasitic Phytonematode.</title>
        <authorList>
            <person name="Zhang H."/>
            <person name="Lin R."/>
            <person name="Xie B."/>
        </authorList>
    </citation>
    <scope>NUCLEOTIDE SEQUENCE</scope>
    <source>
        <strain evidence="2">BazhouSP</strain>
    </source>
</reference>
<evidence type="ECO:0000313" key="2">
    <source>
        <dbReference type="EMBL" id="KAI1691967.1"/>
    </source>
</evidence>
<sequence length="216" mass="23395">MPCGCPRASRSPPLYHPAFRRHAKRHEGPRNRRAGARRRAGQPPALGIAAMFLQSKGMTTENKPAEFASVSMRPTARVLATSIPAASPVMNRSACASLKGRNVAGRSVKPSSSNSAAVEKRPLAAASSAITRIRFIRCAATLSDQSCLRVLERGAGNRGMRRDMIRISRKRCLQCRSGIRPVRRNSEYGILKCSVCLRAVCAGDEVVCIAFHESAP</sequence>
<organism evidence="2 3">
    <name type="scientific">Ditylenchus destructor</name>
    <dbReference type="NCBI Taxonomy" id="166010"/>
    <lineage>
        <taxon>Eukaryota</taxon>
        <taxon>Metazoa</taxon>
        <taxon>Ecdysozoa</taxon>
        <taxon>Nematoda</taxon>
        <taxon>Chromadorea</taxon>
        <taxon>Rhabditida</taxon>
        <taxon>Tylenchina</taxon>
        <taxon>Tylenchomorpha</taxon>
        <taxon>Sphaerularioidea</taxon>
        <taxon>Anguinidae</taxon>
        <taxon>Anguininae</taxon>
        <taxon>Ditylenchus</taxon>
    </lineage>
</organism>
<dbReference type="EMBL" id="JAKKPZ010000844">
    <property type="protein sequence ID" value="KAI1691967.1"/>
    <property type="molecule type" value="Genomic_DNA"/>
</dbReference>
<feature type="compositionally biased region" description="Basic residues" evidence="1">
    <location>
        <begin position="18"/>
        <end position="40"/>
    </location>
</feature>
<name>A0AAD4QRC3_9BILA</name>
<evidence type="ECO:0000313" key="3">
    <source>
        <dbReference type="Proteomes" id="UP001201812"/>
    </source>
</evidence>
<dbReference type="AlphaFoldDB" id="A0AAD4QRC3"/>